<name>A0A4Q0YTH5_9GAMM</name>
<dbReference type="NCBIfam" id="TIGR01965">
    <property type="entry name" value="VCBS_repeat"/>
    <property type="match status" value="3"/>
</dbReference>
<dbReference type="Pfam" id="PF17803">
    <property type="entry name" value="Cadherin_4"/>
    <property type="match status" value="1"/>
</dbReference>
<protein>
    <recommendedName>
        <fullName evidence="1">RapA2 cadherin-like domain-containing protein</fullName>
    </recommendedName>
</protein>
<evidence type="ECO:0000313" key="3">
    <source>
        <dbReference type="Proteomes" id="UP000290287"/>
    </source>
</evidence>
<evidence type="ECO:0000313" key="2">
    <source>
        <dbReference type="EMBL" id="RXJ74013.1"/>
    </source>
</evidence>
<dbReference type="OrthoDB" id="5918572at2"/>
<proteinExistence type="predicted"/>
<sequence length="505" mass="54573">MLGETNSQSLLAQITAMREERLERLLELEVVENELRLEDLDDAARQGRLAELEKISDTINQIESKISDIWQKMHVENADSTLALYLIELTKEIEVTQLETWKLQLQFQQYNPEVLRSAENDDPSVWRVKSFKDFVAEMSLGTSDVSIQSGDSELARADIAAIVSGDTTAQMTGYGSVVGGSLNISDSDKGDAPFFPDCVKEGKYGTLQLISGEWIYEIDPDRAAPLKDGEADNDNIKLTASDGTVQIITISITGVDDLPEIQGNSQATVAPGINEVSGFVSLYDPDADVQPTLIDEKQSSQFGTITLVDGKWKYDLNPHSIVYLDANEKVTDTFTFTASDGTEHTVSLTIEGIEDEPVVSGVFVGELTETDSDEAPASATGSISISDADTADTPVFENTTITGQYGQLILDNGQWTYTLIPALSGQLKDGEKVTEEIDLIATDGTVQTISIDITGSNTTASITGEKQSTLGDGQTSATGKVILHDPMPTPSLLCPMRPSRAVSVP</sequence>
<dbReference type="InterPro" id="IPR013783">
    <property type="entry name" value="Ig-like_fold"/>
</dbReference>
<dbReference type="RefSeq" id="WP_129121370.1">
    <property type="nucleotide sequence ID" value="NZ_PEIB01000004.1"/>
</dbReference>
<feature type="domain" description="RapA2 cadherin-like" evidence="1">
    <location>
        <begin position="344"/>
        <end position="417"/>
    </location>
</feature>
<dbReference type="InterPro" id="IPR010221">
    <property type="entry name" value="VCBS_dom"/>
</dbReference>
<evidence type="ECO:0000259" key="1">
    <source>
        <dbReference type="Pfam" id="PF17803"/>
    </source>
</evidence>
<dbReference type="Gene3D" id="2.60.40.10">
    <property type="entry name" value="Immunoglobulins"/>
    <property type="match status" value="1"/>
</dbReference>
<accession>A0A4Q0YTH5</accession>
<comment type="caution">
    <text evidence="2">The sequence shown here is derived from an EMBL/GenBank/DDBJ whole genome shotgun (WGS) entry which is preliminary data.</text>
</comment>
<dbReference type="Proteomes" id="UP000290287">
    <property type="component" value="Unassembled WGS sequence"/>
</dbReference>
<dbReference type="InterPro" id="IPR040853">
    <property type="entry name" value="RapA2_cadherin-like"/>
</dbReference>
<keyword evidence="3" id="KW-1185">Reference proteome</keyword>
<gene>
    <name evidence="2" type="ORF">CS022_05005</name>
</gene>
<reference evidence="2 3" key="1">
    <citation type="submission" date="2017-10" db="EMBL/GenBank/DDBJ databases">
        <title>Nyctiphanis sp. nov., isolated from the stomach of the euphausiid Nyctiphanes simplex (Hansen, 1911) in the Gulf of California.</title>
        <authorList>
            <person name="Gomez-Gil B."/>
            <person name="Aguilar-Mendez M."/>
            <person name="Lopez-Cortes A."/>
            <person name="Gomez-Gutierrez J."/>
            <person name="Roque A."/>
            <person name="Lang E."/>
            <person name="Gonzalez-Castillo A."/>
        </authorList>
    </citation>
    <scope>NUCLEOTIDE SEQUENCE [LARGE SCALE GENOMIC DNA]</scope>
    <source>
        <strain evidence="2 3">CAIM 600</strain>
    </source>
</reference>
<dbReference type="AlphaFoldDB" id="A0A4Q0YTH5"/>
<organism evidence="2 3">
    <name type="scientific">Veronia nyctiphanis</name>
    <dbReference type="NCBI Taxonomy" id="1278244"/>
    <lineage>
        <taxon>Bacteria</taxon>
        <taxon>Pseudomonadati</taxon>
        <taxon>Pseudomonadota</taxon>
        <taxon>Gammaproteobacteria</taxon>
        <taxon>Vibrionales</taxon>
        <taxon>Vibrionaceae</taxon>
        <taxon>Veronia</taxon>
    </lineage>
</organism>
<dbReference type="EMBL" id="PEIB01000004">
    <property type="protein sequence ID" value="RXJ74013.1"/>
    <property type="molecule type" value="Genomic_DNA"/>
</dbReference>